<dbReference type="InterPro" id="IPR050596">
    <property type="entry name" value="AspAT/PAT-like"/>
</dbReference>
<sequence length="410" mass="43840">MAAPETNQQSTKPRVSARIGGISESATLAVDAKAKALKAAGRPVIGFGAGEPDFPTPQAIVDAAVAACTDPKNHRYSPAAGLPELRQAIADKTKRDSDYTVEPSQVLVTNGGKQAVYQAFQTLLDPGDEVLLPAPYWTTYPEAITLAGGVPVVVPTDESTGYLASVEQLEAARTPRTKVLLFNSPSNPTGAIYPPEQVEAIGRWAVEHGIWVVTDEIYEHLVYGDARNVSMPAVVPELADTCIVLNGVAKTYAMTGWRVGWMIGPTDVIKAATNLQSHLSSNVSNVSQRAALEAVSGSLDAVAEMRAAFDRRRRKIVEMLSEIPGISCPEPQGAFYAYPSVKGLLGKEIRGVRPETSVQLAELVLEHAEVAVVPGEAFGTPGYFRMSYALGDDDLVEGVRRMGELLREAE</sequence>
<accession>A0A073BBW0</accession>
<dbReference type="PANTHER" id="PTHR46383:SF1">
    <property type="entry name" value="ASPARTATE AMINOTRANSFERASE"/>
    <property type="match status" value="1"/>
</dbReference>
<evidence type="ECO:0000256" key="4">
    <source>
        <dbReference type="ARBA" id="ARBA00022679"/>
    </source>
</evidence>
<dbReference type="CDD" id="cd00609">
    <property type="entry name" value="AAT_like"/>
    <property type="match status" value="1"/>
</dbReference>
<dbReference type="OrthoDB" id="9763453at2"/>
<organism evidence="8 9">
    <name type="scientific">Saccharopolyspora rectivirgula</name>
    <dbReference type="NCBI Taxonomy" id="28042"/>
    <lineage>
        <taxon>Bacteria</taxon>
        <taxon>Bacillati</taxon>
        <taxon>Actinomycetota</taxon>
        <taxon>Actinomycetes</taxon>
        <taxon>Pseudonocardiales</taxon>
        <taxon>Pseudonocardiaceae</taxon>
        <taxon>Saccharopolyspora</taxon>
    </lineage>
</organism>
<dbReference type="AlphaFoldDB" id="A0A073BBW0"/>
<proteinExistence type="inferred from homology"/>
<dbReference type="Proteomes" id="UP000031419">
    <property type="component" value="Unassembled WGS sequence"/>
</dbReference>
<dbReference type="GO" id="GO:0006520">
    <property type="term" value="P:amino acid metabolic process"/>
    <property type="evidence" value="ECO:0007669"/>
    <property type="project" value="InterPro"/>
</dbReference>
<evidence type="ECO:0000256" key="6">
    <source>
        <dbReference type="RuleBase" id="RU000481"/>
    </source>
</evidence>
<evidence type="ECO:0000259" key="7">
    <source>
        <dbReference type="Pfam" id="PF00155"/>
    </source>
</evidence>
<protein>
    <recommendedName>
        <fullName evidence="6">Aminotransferase</fullName>
        <ecNumber evidence="6">2.6.1.-</ecNumber>
    </recommendedName>
</protein>
<gene>
    <name evidence="8" type="ORF">GU90_05565</name>
</gene>
<dbReference type="PROSITE" id="PS00105">
    <property type="entry name" value="AA_TRANSFER_CLASS_1"/>
    <property type="match status" value="1"/>
</dbReference>
<dbReference type="FunFam" id="3.40.640.10:FF:000033">
    <property type="entry name" value="Aspartate aminotransferase"/>
    <property type="match status" value="1"/>
</dbReference>
<evidence type="ECO:0000256" key="5">
    <source>
        <dbReference type="ARBA" id="ARBA00022898"/>
    </source>
</evidence>
<evidence type="ECO:0000313" key="9">
    <source>
        <dbReference type="Proteomes" id="UP000031419"/>
    </source>
</evidence>
<dbReference type="GO" id="GO:0030170">
    <property type="term" value="F:pyridoxal phosphate binding"/>
    <property type="evidence" value="ECO:0007669"/>
    <property type="project" value="InterPro"/>
</dbReference>
<name>A0A073BBW0_9PSEU</name>
<comment type="cofactor">
    <cofactor evidence="1 6">
        <name>pyridoxal 5'-phosphate</name>
        <dbReference type="ChEBI" id="CHEBI:597326"/>
    </cofactor>
</comment>
<evidence type="ECO:0000256" key="1">
    <source>
        <dbReference type="ARBA" id="ARBA00001933"/>
    </source>
</evidence>
<dbReference type="STRING" id="28042.GU90_05565"/>
<comment type="similarity">
    <text evidence="2 6">Belongs to the class-I pyridoxal-phosphate-dependent aminotransferase family.</text>
</comment>
<dbReference type="SUPFAM" id="SSF53383">
    <property type="entry name" value="PLP-dependent transferases"/>
    <property type="match status" value="1"/>
</dbReference>
<evidence type="ECO:0000256" key="3">
    <source>
        <dbReference type="ARBA" id="ARBA00022576"/>
    </source>
</evidence>
<keyword evidence="9" id="KW-1185">Reference proteome</keyword>
<keyword evidence="3 6" id="KW-0032">Aminotransferase</keyword>
<dbReference type="InterPro" id="IPR015422">
    <property type="entry name" value="PyrdxlP-dep_Trfase_small"/>
</dbReference>
<dbReference type="eggNOG" id="COG0436">
    <property type="taxonomic scope" value="Bacteria"/>
</dbReference>
<dbReference type="EMBL" id="JNVU01000014">
    <property type="protein sequence ID" value="KEI45249.1"/>
    <property type="molecule type" value="Genomic_DNA"/>
</dbReference>
<dbReference type="InterPro" id="IPR004838">
    <property type="entry name" value="NHTrfase_class1_PyrdxlP-BS"/>
</dbReference>
<dbReference type="RefSeq" id="WP_029719132.1">
    <property type="nucleotide sequence ID" value="NZ_JAJUIW010000044.1"/>
</dbReference>
<dbReference type="Gene3D" id="3.90.1150.10">
    <property type="entry name" value="Aspartate Aminotransferase, domain 1"/>
    <property type="match status" value="1"/>
</dbReference>
<dbReference type="InterPro" id="IPR015421">
    <property type="entry name" value="PyrdxlP-dep_Trfase_major"/>
</dbReference>
<reference evidence="8 9" key="1">
    <citation type="submission" date="2014-06" db="EMBL/GenBank/DDBJ databases">
        <title>Saccharopolyspora rectivirgula DSM-43113 Genome sequencing.</title>
        <authorList>
            <person name="Barrera C."/>
            <person name="Millon L."/>
            <person name="Rognon B."/>
            <person name="Zaugg C."/>
            <person name="Monod M."/>
        </authorList>
    </citation>
    <scope>NUCLEOTIDE SEQUENCE [LARGE SCALE GENOMIC DNA]</scope>
    <source>
        <strain evidence="8 9">DSM 43113</strain>
    </source>
</reference>
<keyword evidence="4 6" id="KW-0808">Transferase</keyword>
<comment type="caution">
    <text evidence="8">The sequence shown here is derived from an EMBL/GenBank/DDBJ whole genome shotgun (WGS) entry which is preliminary data.</text>
</comment>
<feature type="domain" description="Aminotransferase class I/classII large" evidence="7">
    <location>
        <begin position="43"/>
        <end position="397"/>
    </location>
</feature>
<dbReference type="PANTHER" id="PTHR46383">
    <property type="entry name" value="ASPARTATE AMINOTRANSFERASE"/>
    <property type="match status" value="1"/>
</dbReference>
<evidence type="ECO:0000256" key="2">
    <source>
        <dbReference type="ARBA" id="ARBA00007441"/>
    </source>
</evidence>
<dbReference type="InterPro" id="IPR004839">
    <property type="entry name" value="Aminotransferase_I/II_large"/>
</dbReference>
<evidence type="ECO:0000313" key="8">
    <source>
        <dbReference type="EMBL" id="KEI45249.1"/>
    </source>
</evidence>
<dbReference type="GO" id="GO:0008483">
    <property type="term" value="F:transaminase activity"/>
    <property type="evidence" value="ECO:0007669"/>
    <property type="project" value="UniProtKB-KW"/>
</dbReference>
<dbReference type="Pfam" id="PF00155">
    <property type="entry name" value="Aminotran_1_2"/>
    <property type="match status" value="1"/>
</dbReference>
<keyword evidence="5" id="KW-0663">Pyridoxal phosphate</keyword>
<dbReference type="Gene3D" id="3.40.640.10">
    <property type="entry name" value="Type I PLP-dependent aspartate aminotransferase-like (Major domain)"/>
    <property type="match status" value="1"/>
</dbReference>
<dbReference type="EC" id="2.6.1.-" evidence="6"/>
<dbReference type="InterPro" id="IPR015424">
    <property type="entry name" value="PyrdxlP-dep_Trfase"/>
</dbReference>